<dbReference type="PANTHER" id="PTHR43135">
    <property type="entry name" value="ALPHA-D-RIBOSE 1-METHYLPHOSPHONATE 5-TRIPHOSPHATE DIPHOSPHATASE"/>
    <property type="match status" value="1"/>
</dbReference>
<dbReference type="NCBIfam" id="NF011990">
    <property type="entry name" value="PRK15446.2-6"/>
    <property type="match status" value="1"/>
</dbReference>
<dbReference type="Gene3D" id="3.20.20.140">
    <property type="entry name" value="Metal-dependent hydrolases"/>
    <property type="match status" value="1"/>
</dbReference>
<organism evidence="1 2">
    <name type="scientific">Roseovarius aquimarinus</name>
    <dbReference type="NCBI Taxonomy" id="1229156"/>
    <lineage>
        <taxon>Bacteria</taxon>
        <taxon>Pseudomonadati</taxon>
        <taxon>Pseudomonadota</taxon>
        <taxon>Alphaproteobacteria</taxon>
        <taxon>Rhodobacterales</taxon>
        <taxon>Roseobacteraceae</taxon>
        <taxon>Roseovarius</taxon>
    </lineage>
</organism>
<comment type="caution">
    <text evidence="1">The sequence shown here is derived from an EMBL/GenBank/DDBJ whole genome shotgun (WGS) entry which is preliminary data.</text>
</comment>
<dbReference type="InterPro" id="IPR051781">
    <property type="entry name" value="Metallo-dep_Hydrolase"/>
</dbReference>
<reference evidence="1 2" key="1">
    <citation type="submission" date="2024-10" db="EMBL/GenBank/DDBJ databases">
        <authorList>
            <person name="Yang X.-N."/>
        </authorList>
    </citation>
    <scope>NUCLEOTIDE SEQUENCE [LARGE SCALE GENOMIC DNA]</scope>
    <source>
        <strain evidence="1 2">CAU 1059</strain>
    </source>
</reference>
<name>A0ABW7I5Z0_9RHOB</name>
<protein>
    <submittedName>
        <fullName evidence="1">Alpha-D-ribose 1-methylphosphonate 5-triphosphate diphosphatase</fullName>
        <ecNumber evidence="1">3.6.1.63</ecNumber>
    </submittedName>
</protein>
<sequence length="381" mass="40185">MTQDIILANADLVLETEVLRGALVIRDGLIAAIEPGRAVPSGAVDCEGDLIAPGLVELHTDNLERHMFPRPKVEWPHAAAIAAHDAELAGCGITTVFDALRLGTTMTSTRGEHPPHARQLADEILSMRAAGALRISHHLHLRAEICSQTLGEELAEFGPEDRVGIVSLMDHTPGQRQFTDLSKLSDYMRGKHGMSEADFDAHVEDMRELSARLGPAHEAAAVAAARSFGAALASHDDSTAGQVAASLAHGVAMAEFPTTAEAARACCEAGIAVIMGAPNLVRGGSHSGNVAARDLAEAGWLDILSSDYVPAALLQAAWQLGDIWGDRARGIATVTSAPARAAGLGDRGKLAPGLRADVIRIHPEQRLPLLREVRVRGARVA</sequence>
<dbReference type="SUPFAM" id="SSF51556">
    <property type="entry name" value="Metallo-dependent hydrolases"/>
    <property type="match status" value="1"/>
</dbReference>
<evidence type="ECO:0000313" key="2">
    <source>
        <dbReference type="Proteomes" id="UP001607157"/>
    </source>
</evidence>
<dbReference type="SUPFAM" id="SSF51338">
    <property type="entry name" value="Composite domain of metallo-dependent hydrolases"/>
    <property type="match status" value="1"/>
</dbReference>
<dbReference type="NCBIfam" id="TIGR02318">
    <property type="entry name" value="phosphono_phnM"/>
    <property type="match status" value="1"/>
</dbReference>
<dbReference type="EMBL" id="JBIHMM010000001">
    <property type="protein sequence ID" value="MFH0253498.1"/>
    <property type="molecule type" value="Genomic_DNA"/>
</dbReference>
<dbReference type="InterPro" id="IPR032466">
    <property type="entry name" value="Metal_Hydrolase"/>
</dbReference>
<dbReference type="InterPro" id="IPR011059">
    <property type="entry name" value="Metal-dep_hydrolase_composite"/>
</dbReference>
<dbReference type="Proteomes" id="UP001607157">
    <property type="component" value="Unassembled WGS sequence"/>
</dbReference>
<dbReference type="InterPro" id="IPR012696">
    <property type="entry name" value="PhnM"/>
</dbReference>
<dbReference type="NCBIfam" id="NF011984">
    <property type="entry name" value="PRK15446.1-5"/>
    <property type="match status" value="1"/>
</dbReference>
<dbReference type="NCBIfam" id="NF011987">
    <property type="entry name" value="PRK15446.2-3"/>
    <property type="match status" value="1"/>
</dbReference>
<dbReference type="EC" id="3.6.1.63" evidence="1"/>
<gene>
    <name evidence="1" type="ORF">ACGRVM_06320</name>
</gene>
<proteinExistence type="predicted"/>
<dbReference type="PIRSF" id="PIRSF038971">
    <property type="entry name" value="PhnM"/>
    <property type="match status" value="1"/>
</dbReference>
<keyword evidence="1" id="KW-0378">Hydrolase</keyword>
<dbReference type="PANTHER" id="PTHR43135:SF3">
    <property type="entry name" value="ALPHA-D-RIBOSE 1-METHYLPHOSPHONATE 5-TRIPHOSPHATE DIPHOSPHATASE"/>
    <property type="match status" value="1"/>
</dbReference>
<keyword evidence="2" id="KW-1185">Reference proteome</keyword>
<dbReference type="RefSeq" id="WP_377167412.1">
    <property type="nucleotide sequence ID" value="NZ_JBHTJC010000001.1"/>
</dbReference>
<accession>A0ABW7I5Z0</accession>
<evidence type="ECO:0000313" key="1">
    <source>
        <dbReference type="EMBL" id="MFH0253498.1"/>
    </source>
</evidence>
<dbReference type="GO" id="GO:0016787">
    <property type="term" value="F:hydrolase activity"/>
    <property type="evidence" value="ECO:0007669"/>
    <property type="project" value="UniProtKB-KW"/>
</dbReference>